<evidence type="ECO:0000313" key="2">
    <source>
        <dbReference type="Proteomes" id="UP000093807"/>
    </source>
</evidence>
<dbReference type="AlphaFoldDB" id="A0A199XS11"/>
<gene>
    <name evidence="1" type="ORF">FLB_10480</name>
</gene>
<comment type="caution">
    <text evidence="1">The sequence shown here is derived from an EMBL/GenBank/DDBJ whole genome shotgun (WGS) entry which is preliminary data.</text>
</comment>
<dbReference type="Proteomes" id="UP000093807">
    <property type="component" value="Unassembled WGS sequence"/>
</dbReference>
<reference evidence="1 2" key="1">
    <citation type="submission" date="2016-06" db="EMBL/GenBank/DDBJ databases">
        <title>Draft genome sequence of Flavobacterium succinicans strain DD5b.</title>
        <authorList>
            <person name="Poehlein A."/>
            <person name="Daniel R."/>
            <person name="Simeonova D.D."/>
        </authorList>
    </citation>
    <scope>NUCLEOTIDE SEQUENCE [LARGE SCALE GENOMIC DNA]</scope>
    <source>
        <strain evidence="1 2">DD5b</strain>
    </source>
</reference>
<name>A0A199XS11_9FLAO</name>
<accession>A0A199XS11</accession>
<keyword evidence="2" id="KW-1185">Reference proteome</keyword>
<dbReference type="EMBL" id="JMTM01000020">
    <property type="protein sequence ID" value="OAZ04548.1"/>
    <property type="molecule type" value="Genomic_DNA"/>
</dbReference>
<organism evidence="1 2">
    <name type="scientific">Flavobacterium succinicans</name>
    <dbReference type="NCBI Taxonomy" id="29536"/>
    <lineage>
        <taxon>Bacteria</taxon>
        <taxon>Pseudomonadati</taxon>
        <taxon>Bacteroidota</taxon>
        <taxon>Flavobacteriia</taxon>
        <taxon>Flavobacteriales</taxon>
        <taxon>Flavobacteriaceae</taxon>
        <taxon>Flavobacterium</taxon>
    </lineage>
</organism>
<evidence type="ECO:0000313" key="1">
    <source>
        <dbReference type="EMBL" id="OAZ04548.1"/>
    </source>
</evidence>
<proteinExistence type="predicted"/>
<protein>
    <submittedName>
        <fullName evidence="1">Uncharacterized protein</fullName>
    </submittedName>
</protein>
<sequence length="78" mass="7914">MVAKLPAFPAVQPNGTTVGVGTKIGSGSSTTMVSGTEQPLPEVTVTIYVPAFKPLNNGESCFGLITGLLPTVVEPVKA</sequence>